<dbReference type="GO" id="GO:0016491">
    <property type="term" value="F:oxidoreductase activity"/>
    <property type="evidence" value="ECO:0007669"/>
    <property type="project" value="TreeGrafter"/>
</dbReference>
<dbReference type="OrthoDB" id="5296at2759"/>
<organism evidence="2 3">
    <name type="scientific">Ophiocordyceps sinensis</name>
    <dbReference type="NCBI Taxonomy" id="72228"/>
    <lineage>
        <taxon>Eukaryota</taxon>
        <taxon>Fungi</taxon>
        <taxon>Dikarya</taxon>
        <taxon>Ascomycota</taxon>
        <taxon>Pezizomycotina</taxon>
        <taxon>Sordariomycetes</taxon>
        <taxon>Hypocreomycetidae</taxon>
        <taxon>Hypocreales</taxon>
        <taxon>Ophiocordycipitaceae</taxon>
        <taxon>Ophiocordyceps</taxon>
    </lineage>
</organism>
<dbReference type="InterPro" id="IPR036291">
    <property type="entry name" value="NAD(P)-bd_dom_sf"/>
</dbReference>
<dbReference type="EMBL" id="JAAVMX010000012">
    <property type="protein sequence ID" value="KAF4503997.1"/>
    <property type="molecule type" value="Genomic_DNA"/>
</dbReference>
<dbReference type="Gene3D" id="3.40.50.720">
    <property type="entry name" value="NAD(P)-binding Rossmann-like Domain"/>
    <property type="match status" value="1"/>
</dbReference>
<dbReference type="AlphaFoldDB" id="A0A8H4LRY9"/>
<reference evidence="2 3" key="1">
    <citation type="journal article" date="2020" name="Genome Biol. Evol.">
        <title>A new high-quality draft genome assembly of the Chinese cordyceps Ophiocordyceps sinensis.</title>
        <authorList>
            <person name="Shu R."/>
            <person name="Zhang J."/>
            <person name="Meng Q."/>
            <person name="Zhang H."/>
            <person name="Zhou G."/>
            <person name="Li M."/>
            <person name="Wu P."/>
            <person name="Zhao Y."/>
            <person name="Chen C."/>
            <person name="Qin Q."/>
        </authorList>
    </citation>
    <scope>NUCLEOTIDE SEQUENCE [LARGE SCALE GENOMIC DNA]</scope>
    <source>
        <strain evidence="2 3">IOZ07</strain>
    </source>
</reference>
<dbReference type="Pfam" id="PF00106">
    <property type="entry name" value="adh_short"/>
    <property type="match status" value="1"/>
</dbReference>
<dbReference type="InterPro" id="IPR051468">
    <property type="entry name" value="Fungal_SecMetab_SDRs"/>
</dbReference>
<dbReference type="InterPro" id="IPR002347">
    <property type="entry name" value="SDR_fam"/>
</dbReference>
<dbReference type="Proteomes" id="UP000557566">
    <property type="component" value="Unassembled WGS sequence"/>
</dbReference>
<dbReference type="PANTHER" id="PTHR43544:SF36">
    <property type="entry name" value="CHAIN OXIDOREDUCTASE (CSGA), PUTATIVE (AFU_ORTHOLOGUE AFUA_4G00910)-RELATED"/>
    <property type="match status" value="1"/>
</dbReference>
<gene>
    <name evidence="2" type="ORF">G6O67_008621</name>
</gene>
<dbReference type="PRINTS" id="PR00081">
    <property type="entry name" value="GDHRDH"/>
</dbReference>
<dbReference type="SUPFAM" id="SSF51735">
    <property type="entry name" value="NAD(P)-binding Rossmann-fold domains"/>
    <property type="match status" value="1"/>
</dbReference>
<protein>
    <submittedName>
        <fullName evidence="2">Uncharacterized protein</fullName>
    </submittedName>
</protein>
<dbReference type="GO" id="GO:0005737">
    <property type="term" value="C:cytoplasm"/>
    <property type="evidence" value="ECO:0007669"/>
    <property type="project" value="TreeGrafter"/>
</dbReference>
<name>A0A8H4LRY9_9HYPO</name>
<evidence type="ECO:0000256" key="1">
    <source>
        <dbReference type="ARBA" id="ARBA00006484"/>
    </source>
</evidence>
<comment type="similarity">
    <text evidence="1">Belongs to the short-chain dehydrogenases/reductases (SDR) family.</text>
</comment>
<dbReference type="PANTHER" id="PTHR43544">
    <property type="entry name" value="SHORT-CHAIN DEHYDROGENASE/REDUCTASE"/>
    <property type="match status" value="1"/>
</dbReference>
<proteinExistence type="inferred from homology"/>
<accession>A0A8H4LRY9</accession>
<sequence>MSHIAITGGGRGIGLELARQLEQLPTSRVAKVFVTTRGPSDELDKLIAKSAGRIVNIGCEVTDDASVEKAAAEIEAQLGGKGLDMLVNNVGTGVWTPDGVRSIDGATLLQTFNVNVVSAHLVTAALIPALQRGKEKKIIMMSSVLGSIGRASQISWAKAPAYKITKAAMNMLSVQYAVTYEEEGFTVLAIYPGWLKTDLGTTNADLDVAQGVSAALDLILGADRKMNGKFYNIRVPGWEEVDGRAYDGAEIPW</sequence>
<keyword evidence="3" id="KW-1185">Reference proteome</keyword>
<evidence type="ECO:0000313" key="3">
    <source>
        <dbReference type="Proteomes" id="UP000557566"/>
    </source>
</evidence>
<evidence type="ECO:0000313" key="2">
    <source>
        <dbReference type="EMBL" id="KAF4503997.1"/>
    </source>
</evidence>
<comment type="caution">
    <text evidence="2">The sequence shown here is derived from an EMBL/GenBank/DDBJ whole genome shotgun (WGS) entry which is preliminary data.</text>
</comment>